<accession>A0A1V8TC11</accession>
<proteinExistence type="predicted"/>
<evidence type="ECO:0000313" key="3">
    <source>
        <dbReference type="Proteomes" id="UP000192596"/>
    </source>
</evidence>
<name>A0A1V8TC11_9PEZI</name>
<dbReference type="Proteomes" id="UP000192596">
    <property type="component" value="Unassembled WGS sequence"/>
</dbReference>
<gene>
    <name evidence="2" type="ORF">B0A48_05800</name>
</gene>
<organism evidence="2 3">
    <name type="scientific">Cryoendolithus antarcticus</name>
    <dbReference type="NCBI Taxonomy" id="1507870"/>
    <lineage>
        <taxon>Eukaryota</taxon>
        <taxon>Fungi</taxon>
        <taxon>Dikarya</taxon>
        <taxon>Ascomycota</taxon>
        <taxon>Pezizomycotina</taxon>
        <taxon>Dothideomycetes</taxon>
        <taxon>Dothideomycetidae</taxon>
        <taxon>Cladosporiales</taxon>
        <taxon>Cladosporiaceae</taxon>
        <taxon>Cryoendolithus</taxon>
    </lineage>
</organism>
<keyword evidence="3" id="KW-1185">Reference proteome</keyword>
<dbReference type="STRING" id="1507870.A0A1V8TC11"/>
<dbReference type="EMBL" id="NAJO01000011">
    <property type="protein sequence ID" value="OQO08910.1"/>
    <property type="molecule type" value="Genomic_DNA"/>
</dbReference>
<dbReference type="SUPFAM" id="SSF55608">
    <property type="entry name" value="Homing endonucleases"/>
    <property type="match status" value="1"/>
</dbReference>
<dbReference type="AlphaFoldDB" id="A0A1V8TC11"/>
<protein>
    <submittedName>
        <fullName evidence="2">Uncharacterized protein</fullName>
    </submittedName>
</protein>
<evidence type="ECO:0000256" key="1">
    <source>
        <dbReference type="SAM" id="MobiDB-lite"/>
    </source>
</evidence>
<feature type="compositionally biased region" description="Pro residues" evidence="1">
    <location>
        <begin position="474"/>
        <end position="483"/>
    </location>
</feature>
<dbReference type="InParanoid" id="A0A1V8TC11"/>
<dbReference type="InterPro" id="IPR027434">
    <property type="entry name" value="Homing_endonucl"/>
</dbReference>
<dbReference type="OrthoDB" id="3064516at2759"/>
<evidence type="ECO:0000313" key="2">
    <source>
        <dbReference type="EMBL" id="OQO08910.1"/>
    </source>
</evidence>
<feature type="region of interest" description="Disordered" evidence="1">
    <location>
        <begin position="461"/>
        <end position="559"/>
    </location>
</feature>
<comment type="caution">
    <text evidence="2">The sequence shown here is derived from an EMBL/GenBank/DDBJ whole genome shotgun (WGS) entry which is preliminary data.</text>
</comment>
<sequence>MAMNCSDQMEDVARRLKGGSVLGRAKYFEGPTLEDHIIRLQQQYGTFPEPSSEPGDVDRPRRVLKERSSLMAALRSAIMWQLNFPRDNELATSILRNYLNGTTGIRSSTASYQVLLGHDDDGKKIWANFAWGNDQRTNQGDQAVFYESQQEAFAAAIQRSREVHSVGAITVANLRQRFDAVDTSSGGYIPVDRCIPGLVLVWRTNGSRLSIRAEITRDRLKHCRDYFFPTTWTSGPGSDDTENEGMDTDDDLNEVEAHLAEVTMGSPFDTVVVSAQSLAAMPDSEKSRHRFLKSSGFQLPGRPVPIDPYFVGLWLGDGSRRGAIIATGHESETRGFLANFAAELDLHLIYYGGVQYGLVANAGPGRAADLPPTIASGPTAWRPTRRISRQTLYKQRIAAGWRTQVNRKPGEKRFWLPPADSYAADDSMVNVPIVASDKFGIPSGGLADDYEEADVTRSAMSAVTSAITQKRDPPSSPPLPAQPPMQRRKSGRHVIPDSSDADDDSPSLATGSTLLAQPRAQHRKCGHPIIPDSSDDTVPARAALSLDPHPSDASSPHQGTISELLMSDRNTRSLVGPAEVLADADKEHELDILDMFEQPADNMETIDSLDIDDVVFITEPSNEEDTAITLQSGARTYGDLEPAEEDALVDGILGNAEQDNLSSVDPPKAPRKINTLLQALHRLNLTVAKGVTGAAADRKHIPAVYMDNSREVRLALLAGMIDSDGHYAYWVHAITISQAEEWHSRHFWDTVTLAQSLGFTVCTWRRDRTKASPQLEMKICGDIDEIPCLLIRKQPLKRSHAVRSGFGVQKIVRETMDRDYTHFVLDGDQCYLRDDYIILHSGEEHYDPPILQSSSTEIADSEDSSQEIANSLASNSLSTNIWSGVRVSLTSSGHSRFILFGKPITVNYGTDIPNLEQTVKGQKRYLYGPGSILVAHSNHEATTEKELFDAVDGYKTLILHALIENAAEEQPRDA</sequence>
<dbReference type="Gene3D" id="3.10.28.10">
    <property type="entry name" value="Homing endonucleases"/>
    <property type="match status" value="2"/>
</dbReference>
<reference evidence="3" key="1">
    <citation type="submission" date="2017-03" db="EMBL/GenBank/DDBJ databases">
        <title>Genomes of endolithic fungi from Antarctica.</title>
        <authorList>
            <person name="Coleine C."/>
            <person name="Masonjones S."/>
            <person name="Stajich J.E."/>
        </authorList>
    </citation>
    <scope>NUCLEOTIDE SEQUENCE [LARGE SCALE GENOMIC DNA]</scope>
    <source>
        <strain evidence="3">CCFEE 5527</strain>
    </source>
</reference>